<feature type="transmembrane region" description="Helical" evidence="5">
    <location>
        <begin position="78"/>
        <end position="97"/>
    </location>
</feature>
<dbReference type="InterPro" id="IPR050549">
    <property type="entry name" value="MFS_Trehalose_Transporter"/>
</dbReference>
<gene>
    <name evidence="7" type="ORF">NQ314_004018</name>
</gene>
<evidence type="ECO:0000259" key="6">
    <source>
        <dbReference type="PROSITE" id="PS50850"/>
    </source>
</evidence>
<dbReference type="PROSITE" id="PS50850">
    <property type="entry name" value="MFS"/>
    <property type="match status" value="1"/>
</dbReference>
<evidence type="ECO:0000256" key="4">
    <source>
        <dbReference type="ARBA" id="ARBA00023136"/>
    </source>
</evidence>
<reference evidence="7" key="1">
    <citation type="journal article" date="2023" name="Insect Mol. Biol.">
        <title>Genome sequencing provides insights into the evolution of gene families encoding plant cell wall-degrading enzymes in longhorned beetles.</title>
        <authorList>
            <person name="Shin N.R."/>
            <person name="Okamura Y."/>
            <person name="Kirsch R."/>
            <person name="Pauchet Y."/>
        </authorList>
    </citation>
    <scope>NUCLEOTIDE SEQUENCE</scope>
    <source>
        <tissue evidence="7">Midgut</tissue>
    </source>
</reference>
<keyword evidence="4 5" id="KW-0472">Membrane</keyword>
<evidence type="ECO:0000256" key="2">
    <source>
        <dbReference type="ARBA" id="ARBA00022692"/>
    </source>
</evidence>
<evidence type="ECO:0000313" key="7">
    <source>
        <dbReference type="EMBL" id="KAJ8965626.1"/>
    </source>
</evidence>
<sequence>MVCAALPILFGLIFMMMPETPVFLLMKGRPESSKHSLRRLLGKTYIDIEFDEIQKYVQREIKIFSIKDILRKRSVKKAFVIGVGLAFIKILTGIDPITSYASQIFDNTDTLMGTKLAAIIFSTFPVFSIIPQALIIDRWGRKILLIISQFAMAFCLLATGLSLCLKSENSNNVLDYIPFVSLCLFMVGFSVGIGPIGWIITAEIFEEKIKGRATSVCTFLVWFLAFGNVKLFGVVESAWDISVPFFLYSCVSFIGAFFVLILVPETKNKTFDEIEKALCM</sequence>
<dbReference type="InterPro" id="IPR036259">
    <property type="entry name" value="MFS_trans_sf"/>
</dbReference>
<evidence type="ECO:0000256" key="1">
    <source>
        <dbReference type="ARBA" id="ARBA00004141"/>
    </source>
</evidence>
<dbReference type="AlphaFoldDB" id="A0AAV8ZLR1"/>
<dbReference type="PANTHER" id="PTHR48021:SF1">
    <property type="entry name" value="GH07001P-RELATED"/>
    <property type="match status" value="1"/>
</dbReference>
<comment type="caution">
    <text evidence="7">The sequence shown here is derived from an EMBL/GenBank/DDBJ whole genome shotgun (WGS) entry which is preliminary data.</text>
</comment>
<comment type="subcellular location">
    <subcellularLocation>
        <location evidence="1">Membrane</location>
        <topology evidence="1">Multi-pass membrane protein</topology>
    </subcellularLocation>
</comment>
<proteinExistence type="predicted"/>
<evidence type="ECO:0000256" key="5">
    <source>
        <dbReference type="SAM" id="Phobius"/>
    </source>
</evidence>
<protein>
    <recommendedName>
        <fullName evidence="6">Major facilitator superfamily (MFS) profile domain-containing protein</fullName>
    </recommendedName>
</protein>
<accession>A0AAV8ZLR1</accession>
<feature type="transmembrane region" description="Helical" evidence="5">
    <location>
        <begin position="117"/>
        <end position="136"/>
    </location>
</feature>
<keyword evidence="2 5" id="KW-0812">Transmembrane</keyword>
<evidence type="ECO:0000256" key="3">
    <source>
        <dbReference type="ARBA" id="ARBA00022989"/>
    </source>
</evidence>
<evidence type="ECO:0000313" key="8">
    <source>
        <dbReference type="Proteomes" id="UP001162156"/>
    </source>
</evidence>
<feature type="transmembrane region" description="Helical" evidence="5">
    <location>
        <begin position="6"/>
        <end position="26"/>
    </location>
</feature>
<feature type="transmembrane region" description="Helical" evidence="5">
    <location>
        <begin position="176"/>
        <end position="201"/>
    </location>
</feature>
<keyword evidence="8" id="KW-1185">Reference proteome</keyword>
<feature type="transmembrane region" description="Helical" evidence="5">
    <location>
        <begin position="245"/>
        <end position="263"/>
    </location>
</feature>
<dbReference type="GO" id="GO:0022857">
    <property type="term" value="F:transmembrane transporter activity"/>
    <property type="evidence" value="ECO:0007669"/>
    <property type="project" value="InterPro"/>
</dbReference>
<dbReference type="InterPro" id="IPR020846">
    <property type="entry name" value="MFS_dom"/>
</dbReference>
<dbReference type="SUPFAM" id="SSF103473">
    <property type="entry name" value="MFS general substrate transporter"/>
    <property type="match status" value="1"/>
</dbReference>
<feature type="domain" description="Major facilitator superfamily (MFS) profile" evidence="6">
    <location>
        <begin position="1"/>
        <end position="267"/>
    </location>
</feature>
<dbReference type="Gene3D" id="1.20.1250.20">
    <property type="entry name" value="MFS general substrate transporter like domains"/>
    <property type="match status" value="1"/>
</dbReference>
<feature type="transmembrane region" description="Helical" evidence="5">
    <location>
        <begin position="213"/>
        <end position="233"/>
    </location>
</feature>
<organism evidence="7 8">
    <name type="scientific">Rhamnusium bicolor</name>
    <dbReference type="NCBI Taxonomy" id="1586634"/>
    <lineage>
        <taxon>Eukaryota</taxon>
        <taxon>Metazoa</taxon>
        <taxon>Ecdysozoa</taxon>
        <taxon>Arthropoda</taxon>
        <taxon>Hexapoda</taxon>
        <taxon>Insecta</taxon>
        <taxon>Pterygota</taxon>
        <taxon>Neoptera</taxon>
        <taxon>Endopterygota</taxon>
        <taxon>Coleoptera</taxon>
        <taxon>Polyphaga</taxon>
        <taxon>Cucujiformia</taxon>
        <taxon>Chrysomeloidea</taxon>
        <taxon>Cerambycidae</taxon>
        <taxon>Lepturinae</taxon>
        <taxon>Rhagiini</taxon>
        <taxon>Rhamnusium</taxon>
    </lineage>
</organism>
<dbReference type="Pfam" id="PF00083">
    <property type="entry name" value="Sugar_tr"/>
    <property type="match status" value="1"/>
</dbReference>
<dbReference type="InterPro" id="IPR005828">
    <property type="entry name" value="MFS_sugar_transport-like"/>
</dbReference>
<dbReference type="GO" id="GO:0016020">
    <property type="term" value="C:membrane"/>
    <property type="evidence" value="ECO:0007669"/>
    <property type="project" value="UniProtKB-SubCell"/>
</dbReference>
<feature type="transmembrane region" description="Helical" evidence="5">
    <location>
        <begin position="143"/>
        <end position="164"/>
    </location>
</feature>
<dbReference type="EMBL" id="JANEYF010001201">
    <property type="protein sequence ID" value="KAJ8965626.1"/>
    <property type="molecule type" value="Genomic_DNA"/>
</dbReference>
<name>A0AAV8ZLR1_9CUCU</name>
<dbReference type="Proteomes" id="UP001162156">
    <property type="component" value="Unassembled WGS sequence"/>
</dbReference>
<keyword evidence="3 5" id="KW-1133">Transmembrane helix</keyword>
<dbReference type="PANTHER" id="PTHR48021">
    <property type="match status" value="1"/>
</dbReference>